<dbReference type="Pfam" id="PF08311">
    <property type="entry name" value="Mad3_BUB1_I"/>
    <property type="match status" value="1"/>
</dbReference>
<dbReference type="PANTHER" id="PTHR14030">
    <property type="entry name" value="MITOTIC CHECKPOINT SERINE/THREONINE-PROTEIN KINASE BUB1"/>
    <property type="match status" value="1"/>
</dbReference>
<organism evidence="3 4">
    <name type="scientific">Larimichthys crocea</name>
    <name type="common">Large yellow croaker</name>
    <name type="synonym">Pseudosciaena crocea</name>
    <dbReference type="NCBI Taxonomy" id="215358"/>
    <lineage>
        <taxon>Eukaryota</taxon>
        <taxon>Metazoa</taxon>
        <taxon>Chordata</taxon>
        <taxon>Craniata</taxon>
        <taxon>Vertebrata</taxon>
        <taxon>Euteleostomi</taxon>
        <taxon>Actinopterygii</taxon>
        <taxon>Neopterygii</taxon>
        <taxon>Teleostei</taxon>
        <taxon>Neoteleostei</taxon>
        <taxon>Acanthomorphata</taxon>
        <taxon>Eupercaria</taxon>
        <taxon>Sciaenidae</taxon>
        <taxon>Larimichthys</taxon>
    </lineage>
</organism>
<keyword evidence="3" id="KW-0808">Transferase</keyword>
<dbReference type="PROSITE" id="PS51489">
    <property type="entry name" value="BUB1_N"/>
    <property type="match status" value="1"/>
</dbReference>
<evidence type="ECO:0000313" key="4">
    <source>
        <dbReference type="Proteomes" id="UP000424527"/>
    </source>
</evidence>
<evidence type="ECO:0000313" key="3">
    <source>
        <dbReference type="EMBL" id="KAE8276991.1"/>
    </source>
</evidence>
<accession>A0A6G0HD97</accession>
<sequence length="268" mass="29584">MDVTDYLRCFESSLSSYTGDDPLEPWDKFVDYLEQKLPAGGGGGMSLVFDRLVERFLNVERYADDLRYVNHCIRCASFYSDPVAMYAHIFSKGVGSRTAALYVAWAQQFEERGMNEQADAVYQKALENQAQPADTVLDEYRQFQSRSRGQAAASAGGRNPLQNSHLTNQMSTHREPAAPVKASADCPTKPATVKTIITVSRSETSGAIPSAQSSGVQTVSEYMTDKLVCKGSELCFEEVRAENTSRSSGETREPARRTGRDDDGNSVR</sequence>
<proteinExistence type="predicted"/>
<gene>
    <name evidence="3" type="ORF">D5F01_LYC25273</name>
</gene>
<dbReference type="AlphaFoldDB" id="A0A6G0HD97"/>
<dbReference type="InterPro" id="IPR015661">
    <property type="entry name" value="Bub1/Mad3"/>
</dbReference>
<dbReference type="GO" id="GO:0004672">
    <property type="term" value="F:protein kinase activity"/>
    <property type="evidence" value="ECO:0007669"/>
    <property type="project" value="TreeGrafter"/>
</dbReference>
<evidence type="ECO:0000256" key="1">
    <source>
        <dbReference type="SAM" id="MobiDB-lite"/>
    </source>
</evidence>
<dbReference type="GO" id="GO:0005634">
    <property type="term" value="C:nucleus"/>
    <property type="evidence" value="ECO:0007669"/>
    <property type="project" value="TreeGrafter"/>
</dbReference>
<dbReference type="SMART" id="SM00777">
    <property type="entry name" value="Mad3_BUB1_I"/>
    <property type="match status" value="1"/>
</dbReference>
<dbReference type="PANTHER" id="PTHR14030:SF26">
    <property type="entry name" value="MITOTIC CHECKPOINT SERINE_THREONINE-PROTEIN KINASE BUB1"/>
    <property type="match status" value="1"/>
</dbReference>
<dbReference type="GO" id="GO:0051754">
    <property type="term" value="P:meiotic sister chromatid cohesion, centromeric"/>
    <property type="evidence" value="ECO:0007669"/>
    <property type="project" value="TreeGrafter"/>
</dbReference>
<feature type="domain" description="BUB1 N-terminal" evidence="2">
    <location>
        <begin position="10"/>
        <end position="172"/>
    </location>
</feature>
<name>A0A6G0HD97_LARCR</name>
<dbReference type="EMBL" id="REGW02001931">
    <property type="protein sequence ID" value="KAE8276991.1"/>
    <property type="molecule type" value="Genomic_DNA"/>
</dbReference>
<dbReference type="Gene3D" id="1.25.40.430">
    <property type="match status" value="1"/>
</dbReference>
<keyword evidence="3" id="KW-0418">Kinase</keyword>
<dbReference type="InterPro" id="IPR013212">
    <property type="entry name" value="Mad3/Bub1_I"/>
</dbReference>
<evidence type="ECO:0000259" key="2">
    <source>
        <dbReference type="PROSITE" id="PS51489"/>
    </source>
</evidence>
<comment type="caution">
    <text evidence="3">The sequence shown here is derived from an EMBL/GenBank/DDBJ whole genome shotgun (WGS) entry which is preliminary data.</text>
</comment>
<feature type="region of interest" description="Disordered" evidence="1">
    <location>
        <begin position="239"/>
        <end position="268"/>
    </location>
</feature>
<feature type="compositionally biased region" description="Polar residues" evidence="1">
    <location>
        <begin position="160"/>
        <end position="171"/>
    </location>
</feature>
<dbReference type="Proteomes" id="UP000424527">
    <property type="component" value="Unassembled WGS sequence"/>
</dbReference>
<feature type="compositionally biased region" description="Low complexity" evidence="1">
    <location>
        <begin position="148"/>
        <end position="158"/>
    </location>
</feature>
<keyword evidence="4" id="KW-1185">Reference proteome</keyword>
<reference evidence="3 4" key="1">
    <citation type="submission" date="2019-07" db="EMBL/GenBank/DDBJ databases">
        <title>Chromosome genome assembly for large yellow croaker.</title>
        <authorList>
            <person name="Xiao S."/>
        </authorList>
    </citation>
    <scope>NUCLEOTIDE SEQUENCE [LARGE SCALE GENOMIC DNA]</scope>
    <source>
        <strain evidence="3">JMULYC20181020</strain>
        <tissue evidence="3">Muscle</tissue>
    </source>
</reference>
<dbReference type="GO" id="GO:0007094">
    <property type="term" value="P:mitotic spindle assembly checkpoint signaling"/>
    <property type="evidence" value="ECO:0007669"/>
    <property type="project" value="InterPro"/>
</dbReference>
<feature type="region of interest" description="Disordered" evidence="1">
    <location>
        <begin position="148"/>
        <end position="186"/>
    </location>
</feature>
<protein>
    <submittedName>
        <fullName evidence="3">Mitotic checkpoint serine/threonine-protein kinase BUB1 beta</fullName>
    </submittedName>
</protein>